<dbReference type="AlphaFoldDB" id="A0A118K0K9"/>
<sequence length="236" mass="26191">MVTDGGTPTTNTSILENEEHISSCEITSLTVSDPHALTKEGFRLQPDYLVFPKEDNELRLVPAYLVFDLSIEHSSSYTTSDGSMVKDFFDHLSSETPGYLIRVLATLEATTPVESIENNQELTCDKRDSSLTVLICFDDANVQAETQDDPTQSLQQLKQQHMTYHLQWHRQLDFDMAADAMAGWQQRSSAGAATAMAVGQQRSSAGAATATAVSNGSRQRRSSYELGDWRLEFDEL</sequence>
<evidence type="ECO:0000313" key="2">
    <source>
        <dbReference type="Proteomes" id="UP000243975"/>
    </source>
</evidence>
<gene>
    <name evidence="1" type="ORF">Ccrd_020148</name>
</gene>
<protein>
    <submittedName>
        <fullName evidence="1">Uncharacterized protein</fullName>
    </submittedName>
</protein>
<proteinExistence type="predicted"/>
<keyword evidence="2" id="KW-1185">Reference proteome</keyword>
<name>A0A118K0K9_CYNCS</name>
<dbReference type="EMBL" id="LEKV01003011">
    <property type="protein sequence ID" value="KVI01577.1"/>
    <property type="molecule type" value="Genomic_DNA"/>
</dbReference>
<reference evidence="1 2" key="1">
    <citation type="journal article" date="2016" name="Sci. Rep.">
        <title>The genome sequence of the outbreeding globe artichoke constructed de novo incorporating a phase-aware low-pass sequencing strategy of F1 progeny.</title>
        <authorList>
            <person name="Scaglione D."/>
            <person name="Reyes-Chin-Wo S."/>
            <person name="Acquadro A."/>
            <person name="Froenicke L."/>
            <person name="Portis E."/>
            <person name="Beitel C."/>
            <person name="Tirone M."/>
            <person name="Mauro R."/>
            <person name="Lo Monaco A."/>
            <person name="Mauromicale G."/>
            <person name="Faccioli P."/>
            <person name="Cattivelli L."/>
            <person name="Rieseberg L."/>
            <person name="Michelmore R."/>
            <person name="Lanteri S."/>
        </authorList>
    </citation>
    <scope>NUCLEOTIDE SEQUENCE [LARGE SCALE GENOMIC DNA]</scope>
    <source>
        <strain evidence="1">2C</strain>
    </source>
</reference>
<dbReference type="Proteomes" id="UP000243975">
    <property type="component" value="Unassembled WGS sequence"/>
</dbReference>
<organism evidence="1 2">
    <name type="scientific">Cynara cardunculus var. scolymus</name>
    <name type="common">Globe artichoke</name>
    <name type="synonym">Cynara scolymus</name>
    <dbReference type="NCBI Taxonomy" id="59895"/>
    <lineage>
        <taxon>Eukaryota</taxon>
        <taxon>Viridiplantae</taxon>
        <taxon>Streptophyta</taxon>
        <taxon>Embryophyta</taxon>
        <taxon>Tracheophyta</taxon>
        <taxon>Spermatophyta</taxon>
        <taxon>Magnoliopsida</taxon>
        <taxon>eudicotyledons</taxon>
        <taxon>Gunneridae</taxon>
        <taxon>Pentapetalae</taxon>
        <taxon>asterids</taxon>
        <taxon>campanulids</taxon>
        <taxon>Asterales</taxon>
        <taxon>Asteraceae</taxon>
        <taxon>Carduoideae</taxon>
        <taxon>Cardueae</taxon>
        <taxon>Carduinae</taxon>
        <taxon>Cynara</taxon>
    </lineage>
</organism>
<comment type="caution">
    <text evidence="1">The sequence shown here is derived from an EMBL/GenBank/DDBJ whole genome shotgun (WGS) entry which is preliminary data.</text>
</comment>
<dbReference type="Gramene" id="KVI01577">
    <property type="protein sequence ID" value="KVI01577"/>
    <property type="gene ID" value="Ccrd_020148"/>
</dbReference>
<feature type="non-terminal residue" evidence="1">
    <location>
        <position position="236"/>
    </location>
</feature>
<accession>A0A118K0K9</accession>
<evidence type="ECO:0000313" key="1">
    <source>
        <dbReference type="EMBL" id="KVI01577.1"/>
    </source>
</evidence>